<dbReference type="AlphaFoldDB" id="A0A558RDC4"/>
<dbReference type="Proteomes" id="UP000318681">
    <property type="component" value="Unassembled WGS sequence"/>
</dbReference>
<feature type="region of interest" description="Disordered" evidence="1">
    <location>
        <begin position="278"/>
        <end position="305"/>
    </location>
</feature>
<accession>A0A558RDC4</accession>
<name>A0A558RDC4_9SPHN</name>
<feature type="signal peptide" evidence="2">
    <location>
        <begin position="1"/>
        <end position="26"/>
    </location>
</feature>
<organism evidence="3 4">
    <name type="scientific">Alterirhizorhabdus solaris</name>
    <dbReference type="NCBI Taxonomy" id="2529389"/>
    <lineage>
        <taxon>Bacteria</taxon>
        <taxon>Pseudomonadati</taxon>
        <taxon>Pseudomonadota</taxon>
        <taxon>Alphaproteobacteria</taxon>
        <taxon>Sphingomonadales</taxon>
        <taxon>Rhizorhabdaceae</taxon>
        <taxon>Alterirhizorhabdus</taxon>
    </lineage>
</organism>
<feature type="compositionally biased region" description="Polar residues" evidence="1">
    <location>
        <begin position="143"/>
        <end position="163"/>
    </location>
</feature>
<dbReference type="EMBL" id="VNIM01000001">
    <property type="protein sequence ID" value="TVV77477.1"/>
    <property type="molecule type" value="Genomic_DNA"/>
</dbReference>
<feature type="chain" id="PRO_5022143069" description="TraV family lipoprotein" evidence="2">
    <location>
        <begin position="27"/>
        <end position="305"/>
    </location>
</feature>
<comment type="caution">
    <text evidence="3">The sequence shown here is derived from an EMBL/GenBank/DDBJ whole genome shotgun (WGS) entry which is preliminary data.</text>
</comment>
<feature type="region of interest" description="Disordered" evidence="1">
    <location>
        <begin position="68"/>
        <end position="100"/>
    </location>
</feature>
<feature type="region of interest" description="Disordered" evidence="1">
    <location>
        <begin position="138"/>
        <end position="163"/>
    </location>
</feature>
<keyword evidence="2" id="KW-0732">Signal</keyword>
<protein>
    <recommendedName>
        <fullName evidence="5">TraV family lipoprotein</fullName>
    </recommendedName>
</protein>
<dbReference type="RefSeq" id="WP_145147004.1">
    <property type="nucleotide sequence ID" value="NZ_VNIM01000001.1"/>
</dbReference>
<gene>
    <name evidence="3" type="ORF">FOY91_00110</name>
</gene>
<keyword evidence="4" id="KW-1185">Reference proteome</keyword>
<dbReference type="OrthoDB" id="7408098at2"/>
<feature type="region of interest" description="Disordered" evidence="1">
    <location>
        <begin position="236"/>
        <end position="259"/>
    </location>
</feature>
<sequence>MIRTALRRDRHVRLVARAGLCGTTLAALLASTGCATLGGNVSGDFACRAPDGTCSPMSAIDARAVQTMVGSGDAEADREPRARQQPFRSPQGSGPIGRTGERTLRVVFPAHVDRAGVLHDEATAHVVVEDAAWTMKPVGPSSEAASDGTTATPSFEISRSSAPSSLREVIAGASAPAIEGLESLPAQAPHPITAVDALPQTGIIAGPTSEALAAAKAGRRIARPATIDLSKVPLERSQTLPVSESMGPGATSTKSKPSAGIAGAIAAGRVRALAKPAMEQLGRPQAEPDLDGVFTPATSPKDAPK</sequence>
<evidence type="ECO:0000256" key="2">
    <source>
        <dbReference type="SAM" id="SignalP"/>
    </source>
</evidence>
<evidence type="ECO:0000313" key="4">
    <source>
        <dbReference type="Proteomes" id="UP000318681"/>
    </source>
</evidence>
<evidence type="ECO:0000256" key="1">
    <source>
        <dbReference type="SAM" id="MobiDB-lite"/>
    </source>
</evidence>
<proteinExistence type="predicted"/>
<evidence type="ECO:0008006" key="5">
    <source>
        <dbReference type="Google" id="ProtNLM"/>
    </source>
</evidence>
<dbReference type="PROSITE" id="PS51257">
    <property type="entry name" value="PROKAR_LIPOPROTEIN"/>
    <property type="match status" value="1"/>
</dbReference>
<reference evidence="3 4" key="1">
    <citation type="submission" date="2019-07" db="EMBL/GenBank/DDBJ databases">
        <title>Sphingomonas solaris sp. nov., isolated from a solar panel from Boston, Massachusetts.</title>
        <authorList>
            <person name="Tanner K."/>
            <person name="Pascual J."/>
            <person name="Mancuso C."/>
            <person name="Pereto J."/>
            <person name="Khalil A."/>
            <person name="Vilanova C."/>
        </authorList>
    </citation>
    <scope>NUCLEOTIDE SEQUENCE [LARGE SCALE GENOMIC DNA]</scope>
    <source>
        <strain evidence="3 4">R4DWN</strain>
    </source>
</reference>
<evidence type="ECO:0000313" key="3">
    <source>
        <dbReference type="EMBL" id="TVV77477.1"/>
    </source>
</evidence>